<name>A0ABR1VZN7_9PEZI</name>
<organism evidence="1 2">
    <name type="scientific">Apiospora hydei</name>
    <dbReference type="NCBI Taxonomy" id="1337664"/>
    <lineage>
        <taxon>Eukaryota</taxon>
        <taxon>Fungi</taxon>
        <taxon>Dikarya</taxon>
        <taxon>Ascomycota</taxon>
        <taxon>Pezizomycotina</taxon>
        <taxon>Sordariomycetes</taxon>
        <taxon>Xylariomycetidae</taxon>
        <taxon>Amphisphaeriales</taxon>
        <taxon>Apiosporaceae</taxon>
        <taxon>Apiospora</taxon>
    </lineage>
</organism>
<proteinExistence type="predicted"/>
<evidence type="ECO:0000313" key="2">
    <source>
        <dbReference type="Proteomes" id="UP001433268"/>
    </source>
</evidence>
<dbReference type="GeneID" id="92047432"/>
<dbReference type="RefSeq" id="XP_066666334.1">
    <property type="nucleotide sequence ID" value="XM_066814372.1"/>
</dbReference>
<keyword evidence="2" id="KW-1185">Reference proteome</keyword>
<dbReference type="EMBL" id="JAQQWN010000007">
    <property type="protein sequence ID" value="KAK8075394.1"/>
    <property type="molecule type" value="Genomic_DNA"/>
</dbReference>
<comment type="caution">
    <text evidence="1">The sequence shown here is derived from an EMBL/GenBank/DDBJ whole genome shotgun (WGS) entry which is preliminary data.</text>
</comment>
<reference evidence="1 2" key="1">
    <citation type="submission" date="2023-01" db="EMBL/GenBank/DDBJ databases">
        <title>Analysis of 21 Apiospora genomes using comparative genomics revels a genus with tremendous synthesis potential of carbohydrate active enzymes and secondary metabolites.</title>
        <authorList>
            <person name="Sorensen T."/>
        </authorList>
    </citation>
    <scope>NUCLEOTIDE SEQUENCE [LARGE SCALE GENOMIC DNA]</scope>
    <source>
        <strain evidence="1 2">CBS 114990</strain>
    </source>
</reference>
<dbReference type="Proteomes" id="UP001433268">
    <property type="component" value="Unassembled WGS sequence"/>
</dbReference>
<evidence type="ECO:0000313" key="1">
    <source>
        <dbReference type="EMBL" id="KAK8075394.1"/>
    </source>
</evidence>
<protein>
    <submittedName>
        <fullName evidence="1">Uncharacterized protein</fullName>
    </submittedName>
</protein>
<gene>
    <name evidence="1" type="ORF">PG997_010057</name>
</gene>
<accession>A0ABR1VZN7</accession>
<sequence>MSLAIMPSGPTPMPNRDVGGLLFKSGWREELTGSCDCSVRFLIDLVSGKGASETSPKIL</sequence>